<dbReference type="Pfam" id="PF05343">
    <property type="entry name" value="Peptidase_M42"/>
    <property type="match status" value="1"/>
</dbReference>
<evidence type="ECO:0000256" key="4">
    <source>
        <dbReference type="ARBA" id="ARBA00022723"/>
    </source>
</evidence>
<keyword evidence="5" id="KW-0378">Hydrolase</keyword>
<dbReference type="GO" id="GO:0046872">
    <property type="term" value="F:metal ion binding"/>
    <property type="evidence" value="ECO:0007669"/>
    <property type="project" value="UniProtKB-UniRule"/>
</dbReference>
<dbReference type="AlphaFoldDB" id="A0ABD5QYP8"/>
<feature type="binding site" evidence="8">
    <location>
        <position position="324"/>
    </location>
    <ligand>
        <name>Zn(2+)</name>
        <dbReference type="ChEBI" id="CHEBI:29105"/>
        <label>2</label>
    </ligand>
</feature>
<dbReference type="PANTHER" id="PTHR32481">
    <property type="entry name" value="AMINOPEPTIDASE"/>
    <property type="match status" value="1"/>
</dbReference>
<feature type="binding site" evidence="8">
    <location>
        <position position="229"/>
    </location>
    <ligand>
        <name>Zn(2+)</name>
        <dbReference type="ChEBI" id="CHEBI:29105"/>
        <label>1</label>
    </ligand>
</feature>
<evidence type="ECO:0000256" key="2">
    <source>
        <dbReference type="ARBA" id="ARBA00022438"/>
    </source>
</evidence>
<evidence type="ECO:0000313" key="10">
    <source>
        <dbReference type="Proteomes" id="UP001596118"/>
    </source>
</evidence>
<proteinExistence type="inferred from homology"/>
<feature type="binding site" evidence="8">
    <location>
        <position position="207"/>
    </location>
    <ligand>
        <name>Zn(2+)</name>
        <dbReference type="ChEBI" id="CHEBI:29105"/>
        <label>2</label>
    </ligand>
</feature>
<reference evidence="9 10" key="1">
    <citation type="journal article" date="2019" name="Int. J. Syst. Evol. Microbiol.">
        <title>The Global Catalogue of Microorganisms (GCM) 10K type strain sequencing project: providing services to taxonomists for standard genome sequencing and annotation.</title>
        <authorList>
            <consortium name="The Broad Institute Genomics Platform"/>
            <consortium name="The Broad Institute Genome Sequencing Center for Infectious Disease"/>
            <person name="Wu L."/>
            <person name="Ma J."/>
        </authorList>
    </citation>
    <scope>NUCLEOTIDE SEQUENCE [LARGE SCALE GENOMIC DNA]</scope>
    <source>
        <strain evidence="9 10">CGMCC 1.12124</strain>
    </source>
</reference>
<keyword evidence="4 8" id="KW-0479">Metal-binding</keyword>
<dbReference type="PANTHER" id="PTHR32481:SF0">
    <property type="entry name" value="AMINOPEPTIDASE YPDE-RELATED"/>
    <property type="match status" value="1"/>
</dbReference>
<dbReference type="RefSeq" id="WP_256412284.1">
    <property type="nucleotide sequence ID" value="NZ_JANHDM010000009.1"/>
</dbReference>
<dbReference type="SUPFAM" id="SSF101821">
    <property type="entry name" value="Aminopeptidase/glucanase lid domain"/>
    <property type="match status" value="1"/>
</dbReference>
<comment type="similarity">
    <text evidence="1 6">Belongs to the peptidase M42 family.</text>
</comment>
<dbReference type="InterPro" id="IPR051464">
    <property type="entry name" value="Peptidase_M42_aminopept"/>
</dbReference>
<dbReference type="InterPro" id="IPR008007">
    <property type="entry name" value="Peptidase_M42"/>
</dbReference>
<dbReference type="EMBL" id="JBHSKY010000003">
    <property type="protein sequence ID" value="MFC5277763.1"/>
    <property type="molecule type" value="Genomic_DNA"/>
</dbReference>
<feature type="active site" description="Proton acceptor" evidence="7">
    <location>
        <position position="206"/>
    </location>
</feature>
<feature type="binding site" evidence="8">
    <location>
        <position position="177"/>
    </location>
    <ligand>
        <name>Zn(2+)</name>
        <dbReference type="ChEBI" id="CHEBI:29105"/>
        <label>2</label>
    </ligand>
</feature>
<organism evidence="9 10">
    <name type="scientific">Halorubrum rubrum</name>
    <dbReference type="NCBI Taxonomy" id="1126240"/>
    <lineage>
        <taxon>Archaea</taxon>
        <taxon>Methanobacteriati</taxon>
        <taxon>Methanobacteriota</taxon>
        <taxon>Stenosarchaea group</taxon>
        <taxon>Halobacteria</taxon>
        <taxon>Halobacteriales</taxon>
        <taxon>Haloferacaceae</taxon>
        <taxon>Halorubrum</taxon>
    </lineage>
</organism>
<gene>
    <name evidence="9" type="ORF">ACFPM1_03120</name>
</gene>
<evidence type="ECO:0000256" key="5">
    <source>
        <dbReference type="ARBA" id="ARBA00022801"/>
    </source>
</evidence>
<comment type="caution">
    <text evidence="9">The sequence shown here is derived from an EMBL/GenBank/DDBJ whole genome shotgun (WGS) entry which is preliminary data.</text>
</comment>
<evidence type="ECO:0000313" key="9">
    <source>
        <dbReference type="EMBL" id="MFC5277763.1"/>
    </source>
</evidence>
<dbReference type="GO" id="GO:0004177">
    <property type="term" value="F:aminopeptidase activity"/>
    <property type="evidence" value="ECO:0007669"/>
    <property type="project" value="UniProtKB-UniRule"/>
</dbReference>
<feature type="binding site" evidence="8">
    <location>
        <position position="68"/>
    </location>
    <ligand>
        <name>Zn(2+)</name>
        <dbReference type="ChEBI" id="CHEBI:29105"/>
        <label>1</label>
    </ligand>
</feature>
<evidence type="ECO:0000256" key="6">
    <source>
        <dbReference type="PIRNR" id="PIRNR001123"/>
    </source>
</evidence>
<keyword evidence="10" id="KW-1185">Reference proteome</keyword>
<name>A0ABD5QYP8_9EURY</name>
<evidence type="ECO:0000256" key="3">
    <source>
        <dbReference type="ARBA" id="ARBA00022670"/>
    </source>
</evidence>
<keyword evidence="3" id="KW-0645">Protease</keyword>
<comment type="cofactor">
    <cofactor evidence="8">
        <name>a divalent metal cation</name>
        <dbReference type="ChEBI" id="CHEBI:60240"/>
    </cofactor>
    <text evidence="8">Binds 2 divalent metal cations per subunit.</text>
</comment>
<evidence type="ECO:0000256" key="7">
    <source>
        <dbReference type="PIRSR" id="PIRSR001123-1"/>
    </source>
</evidence>
<sequence length="359" mass="38105">MSEPTVEFADVERLVSTRGPPGDEYPVAAVFEELVEPHVDAVSRDPMGNLVATSEGDPDAPELMFAAHTDELALLVDSITEEGFLEFVMLGGHYKGNLPGQGVRVGPEAVPGVIGPKSRHRMTDEERESLAEDLVVDVGATNRSEVAALDVEPGDHATWDRTVMRLANDRIAGRALDDRVALAMLLAIAREEDADATVHYVATVQEEVGLRGARAAGHGVDPDVAVALEVFPANDYPTGVDGRPEVAVGGGPVVEFGDGTSEYLFGGLLVDRRTRSWLTEAADAAGVSVQEAVMLRGTTDATEFQSVRGGRHAGAVAVPCRYTHSPVETLSLADANDATRALAEAIRTPFPGRDEVRHG</sequence>
<evidence type="ECO:0000256" key="1">
    <source>
        <dbReference type="ARBA" id="ARBA00006272"/>
    </source>
</evidence>
<accession>A0ABD5QYP8</accession>
<dbReference type="SUPFAM" id="SSF53187">
    <property type="entry name" value="Zn-dependent exopeptidases"/>
    <property type="match status" value="1"/>
</dbReference>
<dbReference type="Gene3D" id="3.40.630.10">
    <property type="entry name" value="Zn peptidases"/>
    <property type="match status" value="1"/>
</dbReference>
<keyword evidence="2" id="KW-0031">Aminopeptidase</keyword>
<dbReference type="PIRSF" id="PIRSF001123">
    <property type="entry name" value="PepA_GA"/>
    <property type="match status" value="1"/>
</dbReference>
<dbReference type="GO" id="GO:0006508">
    <property type="term" value="P:proteolysis"/>
    <property type="evidence" value="ECO:0007669"/>
    <property type="project" value="UniProtKB-KW"/>
</dbReference>
<dbReference type="InterPro" id="IPR023367">
    <property type="entry name" value="Peptidase_M42_dom2"/>
</dbReference>
<dbReference type="Proteomes" id="UP001596118">
    <property type="component" value="Unassembled WGS sequence"/>
</dbReference>
<protein>
    <submittedName>
        <fullName evidence="9">M42 family metallopeptidase</fullName>
    </submittedName>
</protein>
<evidence type="ECO:0000256" key="8">
    <source>
        <dbReference type="PIRSR" id="PIRSR001123-2"/>
    </source>
</evidence>
<feature type="binding site" evidence="8">
    <location>
        <position position="177"/>
    </location>
    <ligand>
        <name>Zn(2+)</name>
        <dbReference type="ChEBI" id="CHEBI:29105"/>
        <label>1</label>
    </ligand>
</feature>
<dbReference type="Gene3D" id="2.40.30.40">
    <property type="entry name" value="Peptidase M42, domain 2"/>
    <property type="match status" value="1"/>
</dbReference>